<keyword evidence="3" id="KW-1185">Reference proteome</keyword>
<dbReference type="Proteomes" id="UP000308652">
    <property type="component" value="Unassembled WGS sequence"/>
</dbReference>
<gene>
    <name evidence="2" type="ORF">BDQ12DRAFT_723412</name>
</gene>
<dbReference type="EMBL" id="ML213603">
    <property type="protein sequence ID" value="TFK38581.1"/>
    <property type="molecule type" value="Genomic_DNA"/>
</dbReference>
<dbReference type="Gene3D" id="2.80.10.50">
    <property type="match status" value="1"/>
</dbReference>
<evidence type="ECO:0000256" key="1">
    <source>
        <dbReference type="SAM" id="MobiDB-lite"/>
    </source>
</evidence>
<name>A0A5C3MBR8_9AGAR</name>
<proteinExistence type="predicted"/>
<dbReference type="OrthoDB" id="3228793at2759"/>
<dbReference type="AlphaFoldDB" id="A0A5C3MBR8"/>
<evidence type="ECO:0000313" key="3">
    <source>
        <dbReference type="Proteomes" id="UP000308652"/>
    </source>
</evidence>
<evidence type="ECO:0000313" key="2">
    <source>
        <dbReference type="EMBL" id="TFK38581.1"/>
    </source>
</evidence>
<evidence type="ECO:0008006" key="4">
    <source>
        <dbReference type="Google" id="ProtNLM"/>
    </source>
</evidence>
<accession>A0A5C3MBR8</accession>
<protein>
    <recommendedName>
        <fullName evidence="4">Ricin B lectin domain-containing protein</fullName>
    </recommendedName>
</protein>
<dbReference type="InterPro" id="IPR035992">
    <property type="entry name" value="Ricin_B-like_lectins"/>
</dbReference>
<dbReference type="SUPFAM" id="SSF50370">
    <property type="entry name" value="Ricin B-like lectins"/>
    <property type="match status" value="1"/>
</dbReference>
<reference evidence="2 3" key="1">
    <citation type="journal article" date="2019" name="Nat. Ecol. Evol.">
        <title>Megaphylogeny resolves global patterns of mushroom evolution.</title>
        <authorList>
            <person name="Varga T."/>
            <person name="Krizsan K."/>
            <person name="Foldi C."/>
            <person name="Dima B."/>
            <person name="Sanchez-Garcia M."/>
            <person name="Sanchez-Ramirez S."/>
            <person name="Szollosi G.J."/>
            <person name="Szarkandi J.G."/>
            <person name="Papp V."/>
            <person name="Albert L."/>
            <person name="Andreopoulos W."/>
            <person name="Angelini C."/>
            <person name="Antonin V."/>
            <person name="Barry K.W."/>
            <person name="Bougher N.L."/>
            <person name="Buchanan P."/>
            <person name="Buyck B."/>
            <person name="Bense V."/>
            <person name="Catcheside P."/>
            <person name="Chovatia M."/>
            <person name="Cooper J."/>
            <person name="Damon W."/>
            <person name="Desjardin D."/>
            <person name="Finy P."/>
            <person name="Geml J."/>
            <person name="Haridas S."/>
            <person name="Hughes K."/>
            <person name="Justo A."/>
            <person name="Karasinski D."/>
            <person name="Kautmanova I."/>
            <person name="Kiss B."/>
            <person name="Kocsube S."/>
            <person name="Kotiranta H."/>
            <person name="LaButti K.M."/>
            <person name="Lechner B.E."/>
            <person name="Liimatainen K."/>
            <person name="Lipzen A."/>
            <person name="Lukacs Z."/>
            <person name="Mihaltcheva S."/>
            <person name="Morgado L.N."/>
            <person name="Niskanen T."/>
            <person name="Noordeloos M.E."/>
            <person name="Ohm R.A."/>
            <person name="Ortiz-Santana B."/>
            <person name="Ovrebo C."/>
            <person name="Racz N."/>
            <person name="Riley R."/>
            <person name="Savchenko A."/>
            <person name="Shiryaev A."/>
            <person name="Soop K."/>
            <person name="Spirin V."/>
            <person name="Szebenyi C."/>
            <person name="Tomsovsky M."/>
            <person name="Tulloss R.E."/>
            <person name="Uehling J."/>
            <person name="Grigoriev I.V."/>
            <person name="Vagvolgyi C."/>
            <person name="Papp T."/>
            <person name="Martin F.M."/>
            <person name="Miettinen O."/>
            <person name="Hibbett D.S."/>
            <person name="Nagy L.G."/>
        </authorList>
    </citation>
    <scope>NUCLEOTIDE SEQUENCE [LARGE SCALE GENOMIC DNA]</scope>
    <source>
        <strain evidence="2 3">CBS 166.37</strain>
    </source>
</reference>
<sequence>MTQFSAPTISSTTEGTPSDLSSNFQAAESTPMVAPVNKKFSQVFLTGTYKIISEEHPTIVFDLSGGDNKSVLGFPEHGGGNQQWIFSPLGAGYSIQSVYNGHYLTIENLNPAEPIKVVASKFPMSWALEPDGFEEDVWRICFPNTQYLFEGAPDGSGHILLSDRHPFKRTHLWRITQIQSSAEPESIKMVARKVPGAADDTPVNTTTETIIDAEGLKLGGDGELAITTTTTTTTVTVTRVRKLEVST</sequence>
<feature type="region of interest" description="Disordered" evidence="1">
    <location>
        <begin position="1"/>
        <end position="23"/>
    </location>
</feature>
<dbReference type="CDD" id="cd23422">
    <property type="entry name" value="beta-trefoil_Ricin_MPL_CNL"/>
    <property type="match status" value="1"/>
</dbReference>
<dbReference type="STRING" id="68775.A0A5C3MBR8"/>
<organism evidence="2 3">
    <name type="scientific">Crucibulum laeve</name>
    <dbReference type="NCBI Taxonomy" id="68775"/>
    <lineage>
        <taxon>Eukaryota</taxon>
        <taxon>Fungi</taxon>
        <taxon>Dikarya</taxon>
        <taxon>Basidiomycota</taxon>
        <taxon>Agaricomycotina</taxon>
        <taxon>Agaricomycetes</taxon>
        <taxon>Agaricomycetidae</taxon>
        <taxon>Agaricales</taxon>
        <taxon>Agaricineae</taxon>
        <taxon>Nidulariaceae</taxon>
        <taxon>Crucibulum</taxon>
    </lineage>
</organism>